<comment type="subcellular location">
    <subcellularLocation>
        <location evidence="2">Cytoplasm</location>
    </subcellularLocation>
    <subcellularLocation>
        <location evidence="1">Nucleus</location>
    </subcellularLocation>
</comment>
<proteinExistence type="predicted"/>
<dbReference type="EMBL" id="OU503038">
    <property type="protein sequence ID" value="CAI9758775.1"/>
    <property type="molecule type" value="Genomic_DNA"/>
</dbReference>
<feature type="compositionally biased region" description="Basic and acidic residues" evidence="10">
    <location>
        <begin position="339"/>
        <end position="354"/>
    </location>
</feature>
<evidence type="ECO:0000313" key="14">
    <source>
        <dbReference type="Proteomes" id="UP000834106"/>
    </source>
</evidence>
<dbReference type="InterPro" id="IPR040221">
    <property type="entry name" value="CDCA7/CDA7L"/>
</dbReference>
<sequence>MLNLRSIETLENVNTKENDNGPNQKISEYEWSREQRIKENFQRMQKLGILDLSLKVKSLKPTPKITKHRKIPQIRSPSPLPPSGPVRRSSRLQNATPVTYSEVHLAKKDKSLELEDDFLREQGSKPEIYTEEHEKLLGNTERSWTCFVDGYGKDGKRIYDPVRGKTCHQCRQKTLGYRTHCSQCNMVQGQFCGDCLYMRYGENVLETLENPNWICPVCRGICNCSLCRQAKGWPPTGTLYRKISSLGFKSVAHYLIQTQRSNTRSDENVRTKVPVSAKRSLPFSDTQATLAEDDLSKFDGQCQGIDPQFEENRTDIIPNDEKVEVIYLNTEQGETKGAAPDDREHDDDSRKPKNPELLTGSPLYQSNNMNIGVSILEHENHKKEEIYIVDNENFLAPEHDQSNMKVKDPDSVSDSPFPCSSSSVSISEIEKLKKEDITCMVDKNSFLAVETSPKSRKKRACTTELTSDSVAGRLRQRRMMKNASLDLTRWCGGGFAVAMQCGCGVRWCGAVRWLGAVVMYCGAVLGAMVVCGAVVRFDGAELDDWVQLCGCGVAAVVPWWSFFVVVGDRVVQVAVLGGLVVLCRWQLLMVGGGCGGDGVCGDGGCWGVCGDGGVVLVIACL</sequence>
<keyword evidence="6" id="KW-0832">Ubl conjugation</keyword>
<keyword evidence="14" id="KW-1185">Reference proteome</keyword>
<feature type="region of interest" description="Disordered" evidence="10">
    <location>
        <begin position="330"/>
        <end position="365"/>
    </location>
</feature>
<name>A0AAD1YZR9_9LAMI</name>
<dbReference type="GO" id="GO:0005634">
    <property type="term" value="C:nucleus"/>
    <property type="evidence" value="ECO:0007669"/>
    <property type="project" value="UniProtKB-SubCell"/>
</dbReference>
<evidence type="ECO:0000256" key="10">
    <source>
        <dbReference type="SAM" id="MobiDB-lite"/>
    </source>
</evidence>
<keyword evidence="11" id="KW-0812">Transmembrane</keyword>
<dbReference type="Pfam" id="PF10497">
    <property type="entry name" value="zf-4CXXC_R1"/>
    <property type="match status" value="1"/>
</dbReference>
<evidence type="ECO:0000256" key="2">
    <source>
        <dbReference type="ARBA" id="ARBA00004496"/>
    </source>
</evidence>
<evidence type="ECO:0000256" key="7">
    <source>
        <dbReference type="ARBA" id="ARBA00023015"/>
    </source>
</evidence>
<evidence type="ECO:0000256" key="11">
    <source>
        <dbReference type="SAM" id="Phobius"/>
    </source>
</evidence>
<keyword evidence="4" id="KW-1017">Isopeptide bond</keyword>
<feature type="domain" description="Zinc-finger" evidence="12">
    <location>
        <begin position="159"/>
        <end position="255"/>
    </location>
</feature>
<keyword evidence="5" id="KW-0597">Phosphoprotein</keyword>
<keyword evidence="11" id="KW-0472">Membrane</keyword>
<keyword evidence="8" id="KW-0804">Transcription</keyword>
<evidence type="ECO:0000256" key="3">
    <source>
        <dbReference type="ARBA" id="ARBA00022490"/>
    </source>
</evidence>
<evidence type="ECO:0000256" key="6">
    <source>
        <dbReference type="ARBA" id="ARBA00022843"/>
    </source>
</evidence>
<protein>
    <recommendedName>
        <fullName evidence="12">Zinc-finger domain-containing protein</fullName>
    </recommendedName>
</protein>
<feature type="transmembrane region" description="Helical" evidence="11">
    <location>
        <begin position="487"/>
        <end position="507"/>
    </location>
</feature>
<evidence type="ECO:0000256" key="8">
    <source>
        <dbReference type="ARBA" id="ARBA00023163"/>
    </source>
</evidence>
<dbReference type="GO" id="GO:0006355">
    <property type="term" value="P:regulation of DNA-templated transcription"/>
    <property type="evidence" value="ECO:0007669"/>
    <property type="project" value="InterPro"/>
</dbReference>
<keyword evidence="3" id="KW-0963">Cytoplasm</keyword>
<keyword evidence="11" id="KW-1133">Transmembrane helix</keyword>
<feature type="region of interest" description="Disordered" evidence="10">
    <location>
        <begin position="61"/>
        <end position="95"/>
    </location>
</feature>
<evidence type="ECO:0000256" key="5">
    <source>
        <dbReference type="ARBA" id="ARBA00022553"/>
    </source>
</evidence>
<feature type="transmembrane region" description="Helical" evidence="11">
    <location>
        <begin position="545"/>
        <end position="564"/>
    </location>
</feature>
<evidence type="ECO:0000256" key="1">
    <source>
        <dbReference type="ARBA" id="ARBA00004123"/>
    </source>
</evidence>
<accession>A0AAD1YZR9</accession>
<evidence type="ECO:0000256" key="4">
    <source>
        <dbReference type="ARBA" id="ARBA00022499"/>
    </source>
</evidence>
<evidence type="ECO:0000313" key="13">
    <source>
        <dbReference type="EMBL" id="CAI9758775.1"/>
    </source>
</evidence>
<dbReference type="InterPro" id="IPR018866">
    <property type="entry name" value="Znf-4CXXC_R1"/>
</dbReference>
<keyword evidence="7" id="KW-0805">Transcription regulation</keyword>
<keyword evidence="9" id="KW-0539">Nucleus</keyword>
<evidence type="ECO:0000259" key="12">
    <source>
        <dbReference type="Pfam" id="PF10497"/>
    </source>
</evidence>
<dbReference type="PANTHER" id="PTHR31169:SF23">
    <property type="entry name" value="OS03G0572250 PROTEIN"/>
    <property type="match status" value="1"/>
</dbReference>
<dbReference type="Proteomes" id="UP000834106">
    <property type="component" value="Chromosome 3"/>
</dbReference>
<dbReference type="PANTHER" id="PTHR31169">
    <property type="entry name" value="OS05G0300700 PROTEIN"/>
    <property type="match status" value="1"/>
</dbReference>
<organism evidence="13 14">
    <name type="scientific">Fraxinus pennsylvanica</name>
    <dbReference type="NCBI Taxonomy" id="56036"/>
    <lineage>
        <taxon>Eukaryota</taxon>
        <taxon>Viridiplantae</taxon>
        <taxon>Streptophyta</taxon>
        <taxon>Embryophyta</taxon>
        <taxon>Tracheophyta</taxon>
        <taxon>Spermatophyta</taxon>
        <taxon>Magnoliopsida</taxon>
        <taxon>eudicotyledons</taxon>
        <taxon>Gunneridae</taxon>
        <taxon>Pentapetalae</taxon>
        <taxon>asterids</taxon>
        <taxon>lamiids</taxon>
        <taxon>Lamiales</taxon>
        <taxon>Oleaceae</taxon>
        <taxon>Oleeae</taxon>
        <taxon>Fraxinus</taxon>
    </lineage>
</organism>
<dbReference type="AlphaFoldDB" id="A0AAD1YZR9"/>
<feature type="transmembrane region" description="Helical" evidence="11">
    <location>
        <begin position="513"/>
        <end position="533"/>
    </location>
</feature>
<dbReference type="GO" id="GO:0005737">
    <property type="term" value="C:cytoplasm"/>
    <property type="evidence" value="ECO:0007669"/>
    <property type="project" value="UniProtKB-SubCell"/>
</dbReference>
<reference evidence="13" key="1">
    <citation type="submission" date="2023-05" db="EMBL/GenBank/DDBJ databases">
        <authorList>
            <person name="Huff M."/>
        </authorList>
    </citation>
    <scope>NUCLEOTIDE SEQUENCE</scope>
</reference>
<evidence type="ECO:0000256" key="9">
    <source>
        <dbReference type="ARBA" id="ARBA00023242"/>
    </source>
</evidence>
<gene>
    <name evidence="13" type="ORF">FPE_LOCUS6205</name>
</gene>